<evidence type="ECO:0000256" key="7">
    <source>
        <dbReference type="ARBA" id="ARBA00023180"/>
    </source>
</evidence>
<feature type="active site" description="Nucleophile" evidence="8">
    <location>
        <position position="213"/>
    </location>
</feature>
<evidence type="ECO:0000313" key="11">
    <source>
        <dbReference type="Proteomes" id="UP000515151"/>
    </source>
</evidence>
<evidence type="ECO:0000256" key="2">
    <source>
        <dbReference type="ARBA" id="ARBA00022670"/>
    </source>
</evidence>
<reference evidence="11" key="1">
    <citation type="journal article" date="2020" name="Plant Biotechnol. J.">
        <title>The pomegranate (Punica granatum L.) draft genome dissects genetic divergence between soft- and hard-seeded cultivars.</title>
        <authorList>
            <person name="Luo X."/>
            <person name="Li H."/>
            <person name="Wu Z."/>
            <person name="Yao W."/>
            <person name="Zhao P."/>
            <person name="Cao D."/>
            <person name="Yu H."/>
            <person name="Li K."/>
            <person name="Poudel K."/>
            <person name="Zhao D."/>
            <person name="Zhang F."/>
            <person name="Xia X."/>
            <person name="Chen L."/>
            <person name="Wang Q."/>
            <person name="Jing D."/>
            <person name="Cao S."/>
        </authorList>
    </citation>
    <scope>NUCLEOTIDE SEQUENCE [LARGE SCALE GENOMIC DNA]</scope>
    <source>
        <strain evidence="11">cv. Tunisia</strain>
    </source>
</reference>
<comment type="similarity">
    <text evidence="1">Belongs to the peptidase C13 family.</text>
</comment>
<dbReference type="InterPro" id="IPR048501">
    <property type="entry name" value="Legum_prodom"/>
</dbReference>
<dbReference type="InterPro" id="IPR001096">
    <property type="entry name" value="Peptidase_C13"/>
</dbReference>
<dbReference type="Gene3D" id="1.10.132.130">
    <property type="match status" value="1"/>
</dbReference>
<proteinExistence type="inferred from homology"/>
<sequence length="488" mass="53815">MKITDVLVLLSLLCAGGVSGRRNIAGDVIELPSEASRFFHAKDDVDDDSVGTRWAILIAGSNGYWNYRHQADVCHAYQILKKGGLKDENIVVFMYDDIAFNEENPRPGVIINSPNGADVYEGVPKDYTGEDVTVNNFFAAILGNKTALTGGSGKVVDSGPNDHIFIYYTDHGGPGMLGMPTSPYLYADDLIDVLKQKHASGTYKSLVFYLEACESGSIFEGLLPEGLNIYATTAANAEESSWGTYCPGEDPSPPPEYETCLGDLYSVAWMEDSDVHNLRTETLHQQYELVKKRTANDNSAYGSHVMQYGDIERSKETLFLYMGTNPANDNFTFVDDNSFRPSSKAVNQRDADLLHFWYKFQKAPEGSSRKAEAQKQFVEAMTHRMHVDQTMKLIGKLLFGITRGPEVLSTVRPAGQPVVDDWKCLKSMVRTFETHCGSLSQYGMTHMRSLANICDAGITTEQMAEASAQACPSVPASPWSSLRRGFSA</sequence>
<dbReference type="RefSeq" id="XP_031373703.1">
    <property type="nucleotide sequence ID" value="XM_031517843.1"/>
</dbReference>
<evidence type="ECO:0000256" key="9">
    <source>
        <dbReference type="SAM" id="SignalP"/>
    </source>
</evidence>
<reference evidence="12" key="2">
    <citation type="submission" date="2025-08" db="UniProtKB">
        <authorList>
            <consortium name="RefSeq"/>
        </authorList>
    </citation>
    <scope>IDENTIFICATION</scope>
    <source>
        <tissue evidence="12">Leaf</tissue>
    </source>
</reference>
<feature type="signal peptide" evidence="9">
    <location>
        <begin position="1"/>
        <end position="20"/>
    </location>
</feature>
<dbReference type="PANTHER" id="PTHR12000">
    <property type="entry name" value="HEMOGLOBINASE FAMILY MEMBER"/>
    <property type="match status" value="1"/>
</dbReference>
<dbReference type="InterPro" id="IPR046427">
    <property type="entry name" value="Legumain_prodom_sf"/>
</dbReference>
<evidence type="ECO:0000256" key="1">
    <source>
        <dbReference type="ARBA" id="ARBA00009941"/>
    </source>
</evidence>
<dbReference type="PIRSF" id="PIRSF500139">
    <property type="entry name" value="AE"/>
    <property type="match status" value="1"/>
</dbReference>
<evidence type="ECO:0000256" key="3">
    <source>
        <dbReference type="ARBA" id="ARBA00022729"/>
    </source>
</evidence>
<gene>
    <name evidence="12" type="primary">LOC116188463</name>
</gene>
<evidence type="ECO:0000259" key="10">
    <source>
        <dbReference type="Pfam" id="PF20985"/>
    </source>
</evidence>
<keyword evidence="2" id="KW-0645">Protease</keyword>
<evidence type="ECO:0000313" key="12">
    <source>
        <dbReference type="RefSeq" id="XP_031373703.1"/>
    </source>
</evidence>
<dbReference type="Proteomes" id="UP000515151">
    <property type="component" value="Chromosome 8"/>
</dbReference>
<evidence type="ECO:0000256" key="6">
    <source>
        <dbReference type="ARBA" id="ARBA00023157"/>
    </source>
</evidence>
<keyword evidence="11" id="KW-1185">Reference proteome</keyword>
<organism evidence="11 12">
    <name type="scientific">Punica granatum</name>
    <name type="common">Pomegranate</name>
    <dbReference type="NCBI Taxonomy" id="22663"/>
    <lineage>
        <taxon>Eukaryota</taxon>
        <taxon>Viridiplantae</taxon>
        <taxon>Streptophyta</taxon>
        <taxon>Embryophyta</taxon>
        <taxon>Tracheophyta</taxon>
        <taxon>Spermatophyta</taxon>
        <taxon>Magnoliopsida</taxon>
        <taxon>eudicotyledons</taxon>
        <taxon>Gunneridae</taxon>
        <taxon>Pentapetalae</taxon>
        <taxon>rosids</taxon>
        <taxon>malvids</taxon>
        <taxon>Myrtales</taxon>
        <taxon>Lythraceae</taxon>
        <taxon>Punica</taxon>
    </lineage>
</organism>
<evidence type="ECO:0000256" key="4">
    <source>
        <dbReference type="ARBA" id="ARBA00022801"/>
    </source>
</evidence>
<name>A0A6P8BWS4_PUNGR</name>
<protein>
    <submittedName>
        <fullName evidence="12">Vacuolar-processing enzyme-like</fullName>
    </submittedName>
</protein>
<feature type="domain" description="Legumain prodomain" evidence="10">
    <location>
        <begin position="375"/>
        <end position="471"/>
    </location>
</feature>
<dbReference type="GO" id="GO:0006624">
    <property type="term" value="P:vacuolar protein processing"/>
    <property type="evidence" value="ECO:0007669"/>
    <property type="project" value="TreeGrafter"/>
</dbReference>
<dbReference type="GO" id="GO:0005773">
    <property type="term" value="C:vacuole"/>
    <property type="evidence" value="ECO:0007669"/>
    <property type="project" value="GOC"/>
</dbReference>
<dbReference type="InterPro" id="IPR043577">
    <property type="entry name" value="AE"/>
</dbReference>
<dbReference type="GO" id="GO:0051603">
    <property type="term" value="P:proteolysis involved in protein catabolic process"/>
    <property type="evidence" value="ECO:0007669"/>
    <property type="project" value="InterPro"/>
</dbReference>
<dbReference type="OrthoDB" id="192611at2759"/>
<dbReference type="Pfam" id="PF01650">
    <property type="entry name" value="Peptidase_C13"/>
    <property type="match status" value="1"/>
</dbReference>
<dbReference type="PANTHER" id="PTHR12000:SF50">
    <property type="entry name" value="VACUOLAR-PROCESSING ENZYME GAMMA-ISOZYME"/>
    <property type="match status" value="1"/>
</dbReference>
<dbReference type="FunFam" id="1.10.132.130:FF:000001">
    <property type="entry name" value="Vacuolar-processing enzyme beta-isozyme"/>
    <property type="match status" value="1"/>
</dbReference>
<dbReference type="Gene3D" id="3.40.50.1460">
    <property type="match status" value="1"/>
</dbReference>
<feature type="chain" id="PRO_5028206835" evidence="9">
    <location>
        <begin position="21"/>
        <end position="488"/>
    </location>
</feature>
<feature type="active site" evidence="8">
    <location>
        <position position="171"/>
    </location>
</feature>
<dbReference type="GO" id="GO:0004197">
    <property type="term" value="F:cysteine-type endopeptidase activity"/>
    <property type="evidence" value="ECO:0007669"/>
    <property type="project" value="InterPro"/>
</dbReference>
<dbReference type="PIRSF" id="PIRSF019663">
    <property type="entry name" value="Legumain"/>
    <property type="match status" value="1"/>
</dbReference>
<accession>A0A6P8BWS4</accession>
<dbReference type="GeneID" id="116188463"/>
<evidence type="ECO:0000256" key="8">
    <source>
        <dbReference type="PIRSR" id="PIRSR019663-1"/>
    </source>
</evidence>
<keyword evidence="3 9" id="KW-0732">Signal</keyword>
<dbReference type="PRINTS" id="PR00776">
    <property type="entry name" value="HEMOGLOBNASE"/>
</dbReference>
<keyword evidence="7" id="KW-0325">Glycoprotein</keyword>
<dbReference type="CDD" id="cd21115">
    <property type="entry name" value="legumain_C"/>
    <property type="match status" value="1"/>
</dbReference>
<dbReference type="Pfam" id="PF20985">
    <property type="entry name" value="Legum_prodom"/>
    <property type="match status" value="1"/>
</dbReference>
<dbReference type="AlphaFoldDB" id="A0A6P8BWS4"/>
<evidence type="ECO:0000256" key="5">
    <source>
        <dbReference type="ARBA" id="ARBA00022807"/>
    </source>
</evidence>
<keyword evidence="4" id="KW-0378">Hydrolase</keyword>
<keyword evidence="5" id="KW-0788">Thiol protease</keyword>
<dbReference type="FunFam" id="3.40.50.1460:FF:000005">
    <property type="entry name" value="Vacuolar-processing enzyme beta-isozyme"/>
    <property type="match status" value="1"/>
</dbReference>
<keyword evidence="6" id="KW-1015">Disulfide bond</keyword>